<gene>
    <name evidence="1" type="ORF">Vadar_000242</name>
</gene>
<keyword evidence="2" id="KW-1185">Reference proteome</keyword>
<dbReference type="Proteomes" id="UP000828048">
    <property type="component" value="Chromosome 7"/>
</dbReference>
<evidence type="ECO:0000313" key="1">
    <source>
        <dbReference type="EMBL" id="KAH7848258.1"/>
    </source>
</evidence>
<evidence type="ECO:0000313" key="2">
    <source>
        <dbReference type="Proteomes" id="UP000828048"/>
    </source>
</evidence>
<dbReference type="EMBL" id="CM037157">
    <property type="protein sequence ID" value="KAH7848258.1"/>
    <property type="molecule type" value="Genomic_DNA"/>
</dbReference>
<accession>A0ACB7Y5E1</accession>
<sequence length="102" mass="11738">MRDMGESLSIENPRDLSEMLHNCEDAPFFNTNLFQKAYIKVDEKGMEAATITYMRFLGCRMPPPKVKRLSFVADHPFVFMITEERSGLIFFTGAVLNPIEKD</sequence>
<reference evidence="1 2" key="1">
    <citation type="journal article" date="2021" name="Hortic Res">
        <title>High-quality reference genome and annotation aids understanding of berry development for evergreen blueberry (Vaccinium darrowii).</title>
        <authorList>
            <person name="Yu J."/>
            <person name="Hulse-Kemp A.M."/>
            <person name="Babiker E."/>
            <person name="Staton M."/>
        </authorList>
    </citation>
    <scope>NUCLEOTIDE SEQUENCE [LARGE SCALE GENOMIC DNA]</scope>
    <source>
        <strain evidence="2">cv. NJ 8807/NJ 8810</strain>
        <tissue evidence="1">Young leaf</tissue>
    </source>
</reference>
<comment type="caution">
    <text evidence="1">The sequence shown here is derived from an EMBL/GenBank/DDBJ whole genome shotgun (WGS) entry which is preliminary data.</text>
</comment>
<proteinExistence type="predicted"/>
<name>A0ACB7Y5E1_9ERIC</name>
<protein>
    <submittedName>
        <fullName evidence="1">Uncharacterized protein</fullName>
    </submittedName>
</protein>
<organism evidence="1 2">
    <name type="scientific">Vaccinium darrowii</name>
    <dbReference type="NCBI Taxonomy" id="229202"/>
    <lineage>
        <taxon>Eukaryota</taxon>
        <taxon>Viridiplantae</taxon>
        <taxon>Streptophyta</taxon>
        <taxon>Embryophyta</taxon>
        <taxon>Tracheophyta</taxon>
        <taxon>Spermatophyta</taxon>
        <taxon>Magnoliopsida</taxon>
        <taxon>eudicotyledons</taxon>
        <taxon>Gunneridae</taxon>
        <taxon>Pentapetalae</taxon>
        <taxon>asterids</taxon>
        <taxon>Ericales</taxon>
        <taxon>Ericaceae</taxon>
        <taxon>Vaccinioideae</taxon>
        <taxon>Vaccinieae</taxon>
        <taxon>Vaccinium</taxon>
    </lineage>
</organism>